<reference evidence="2" key="1">
    <citation type="submission" date="2021-01" db="EMBL/GenBank/DDBJ databases">
        <authorList>
            <consortium name="Genoscope - CEA"/>
            <person name="William W."/>
        </authorList>
    </citation>
    <scope>NUCLEOTIDE SEQUENCE</scope>
</reference>
<dbReference type="GO" id="GO:0016020">
    <property type="term" value="C:membrane"/>
    <property type="evidence" value="ECO:0007669"/>
    <property type="project" value="InterPro"/>
</dbReference>
<dbReference type="Pfam" id="PF04664">
    <property type="entry name" value="OGFr_N"/>
    <property type="match status" value="1"/>
</dbReference>
<sequence length="260" mass="31719">MLNSDSYRLTIEERNKMINNKDIMDFYVKDYKMFLKFLGINWNIEKLELENYKQFNKCLRINTQLVKIKKVLASLSVLGQREEALKLLKLIHKETSFMALNIDSLCNILNIVYKNKMKNYIFFKQYNTTSKIIQQMKIIQRRILKMNQEQYLQLIILMRRYLKQRNNQVIKIIMILYLQKIQVLLNKTIKTQSLYNNMKQQKDSQDQYSYSSNNDSFDRYQINYKRPQFKQNQYEKFEVQFKFEEIKNNYVQGDYQVKNG</sequence>
<organism evidence="2 3">
    <name type="scientific">Paramecium sonneborni</name>
    <dbReference type="NCBI Taxonomy" id="65129"/>
    <lineage>
        <taxon>Eukaryota</taxon>
        <taxon>Sar</taxon>
        <taxon>Alveolata</taxon>
        <taxon>Ciliophora</taxon>
        <taxon>Intramacronucleata</taxon>
        <taxon>Oligohymenophorea</taxon>
        <taxon>Peniculida</taxon>
        <taxon>Parameciidae</taxon>
        <taxon>Paramecium</taxon>
    </lineage>
</organism>
<protein>
    <recommendedName>
        <fullName evidence="1">Opioid growth factor receptor (OGFr) conserved domain-containing protein</fullName>
    </recommendedName>
</protein>
<proteinExistence type="predicted"/>
<gene>
    <name evidence="2" type="ORF">PSON_ATCC_30995.1.T2160007</name>
</gene>
<dbReference type="Proteomes" id="UP000692954">
    <property type="component" value="Unassembled WGS sequence"/>
</dbReference>
<accession>A0A8S1RQ48</accession>
<evidence type="ECO:0000313" key="2">
    <source>
        <dbReference type="EMBL" id="CAD8129320.1"/>
    </source>
</evidence>
<name>A0A8S1RQ48_9CILI</name>
<dbReference type="OrthoDB" id="283927at2759"/>
<keyword evidence="3" id="KW-1185">Reference proteome</keyword>
<evidence type="ECO:0000313" key="3">
    <source>
        <dbReference type="Proteomes" id="UP000692954"/>
    </source>
</evidence>
<dbReference type="GO" id="GO:0038023">
    <property type="term" value="F:signaling receptor activity"/>
    <property type="evidence" value="ECO:0007669"/>
    <property type="project" value="InterPro"/>
</dbReference>
<dbReference type="InterPro" id="IPR006757">
    <property type="entry name" value="OGF_rcpt"/>
</dbReference>
<comment type="caution">
    <text evidence="2">The sequence shown here is derived from an EMBL/GenBank/DDBJ whole genome shotgun (WGS) entry which is preliminary data.</text>
</comment>
<dbReference type="AlphaFoldDB" id="A0A8S1RQ48"/>
<dbReference type="EMBL" id="CAJJDN010000216">
    <property type="protein sequence ID" value="CAD8129320.1"/>
    <property type="molecule type" value="Genomic_DNA"/>
</dbReference>
<feature type="domain" description="Opioid growth factor receptor (OGFr) conserved" evidence="1">
    <location>
        <begin position="2"/>
        <end position="96"/>
    </location>
</feature>
<evidence type="ECO:0000259" key="1">
    <source>
        <dbReference type="Pfam" id="PF04664"/>
    </source>
</evidence>